<dbReference type="AlphaFoldDB" id="A0AAD2EBC1"/>
<reference evidence="1" key="1">
    <citation type="submission" date="2023-05" db="EMBL/GenBank/DDBJ databases">
        <authorList>
            <person name="Huff M."/>
        </authorList>
    </citation>
    <scope>NUCLEOTIDE SEQUENCE</scope>
</reference>
<evidence type="ECO:0000313" key="2">
    <source>
        <dbReference type="Proteomes" id="UP000834106"/>
    </source>
</evidence>
<sequence length="111" mass="12743">MALKFAITIPVRGYLPLLLMIFHSSKPPELAFPVIWLYLGQKYSSFIVSFYVPKENQPDPPSAKGLHVQKWGRKYVAESFGRMLSTRAIESRMQRNTLLRNTILHSSFGTE</sequence>
<name>A0AAD2EBC1_9LAMI</name>
<evidence type="ECO:0000313" key="1">
    <source>
        <dbReference type="EMBL" id="CAI9784329.1"/>
    </source>
</evidence>
<keyword evidence="2" id="KW-1185">Reference proteome</keyword>
<dbReference type="Proteomes" id="UP000834106">
    <property type="component" value="Chromosome 20"/>
</dbReference>
<dbReference type="EMBL" id="OU503055">
    <property type="protein sequence ID" value="CAI9784329.1"/>
    <property type="molecule type" value="Genomic_DNA"/>
</dbReference>
<gene>
    <name evidence="1" type="ORF">FPE_LOCUS31759</name>
</gene>
<protein>
    <submittedName>
        <fullName evidence="1">Uncharacterized protein</fullName>
    </submittedName>
</protein>
<proteinExistence type="predicted"/>
<accession>A0AAD2EBC1</accession>
<organism evidence="1 2">
    <name type="scientific">Fraxinus pennsylvanica</name>
    <dbReference type="NCBI Taxonomy" id="56036"/>
    <lineage>
        <taxon>Eukaryota</taxon>
        <taxon>Viridiplantae</taxon>
        <taxon>Streptophyta</taxon>
        <taxon>Embryophyta</taxon>
        <taxon>Tracheophyta</taxon>
        <taxon>Spermatophyta</taxon>
        <taxon>Magnoliopsida</taxon>
        <taxon>eudicotyledons</taxon>
        <taxon>Gunneridae</taxon>
        <taxon>Pentapetalae</taxon>
        <taxon>asterids</taxon>
        <taxon>lamiids</taxon>
        <taxon>Lamiales</taxon>
        <taxon>Oleaceae</taxon>
        <taxon>Oleeae</taxon>
        <taxon>Fraxinus</taxon>
    </lineage>
</organism>